<evidence type="ECO:0000256" key="1">
    <source>
        <dbReference type="ARBA" id="ARBA00010630"/>
    </source>
</evidence>
<dbReference type="GO" id="GO:0005634">
    <property type="term" value="C:nucleus"/>
    <property type="evidence" value="ECO:0007669"/>
    <property type="project" value="TreeGrafter"/>
</dbReference>
<dbReference type="GO" id="GO:0000408">
    <property type="term" value="C:EKC/KEOPS complex"/>
    <property type="evidence" value="ECO:0007669"/>
    <property type="project" value="UniProtKB-ARBA"/>
</dbReference>
<gene>
    <name evidence="12" type="ORF">BpHYR1_006812</name>
</gene>
<name>A0A3M7P710_BRAPC</name>
<evidence type="ECO:0000256" key="4">
    <source>
        <dbReference type="ARBA" id="ARBA00022679"/>
    </source>
</evidence>
<dbReference type="OrthoDB" id="3399at2759"/>
<evidence type="ECO:0000256" key="10">
    <source>
        <dbReference type="ARBA" id="ARBA00048679"/>
    </source>
</evidence>
<dbReference type="Gene3D" id="3.30.200.20">
    <property type="entry name" value="Phosphorylase Kinase, domain 1"/>
    <property type="match status" value="1"/>
</dbReference>
<dbReference type="GO" id="GO:0070525">
    <property type="term" value="P:tRNA threonylcarbamoyladenosine metabolic process"/>
    <property type="evidence" value="ECO:0007669"/>
    <property type="project" value="TreeGrafter"/>
</dbReference>
<evidence type="ECO:0000256" key="5">
    <source>
        <dbReference type="ARBA" id="ARBA00022694"/>
    </source>
</evidence>
<keyword evidence="4" id="KW-0808">Transferase</keyword>
<dbReference type="GO" id="GO:0005524">
    <property type="term" value="F:ATP binding"/>
    <property type="evidence" value="ECO:0007669"/>
    <property type="project" value="UniProtKB-KW"/>
</dbReference>
<sequence length="248" mass="28503">MESVDNSNLANLSNLEILKNFELIKQGAEAKIYKGVYQNKECIIKERFKKTYRHPDLDKAITNRRTKMEVNLLQKASSFGINCPKMYFSEKENGIIVIEFIENSVTCREFILNMVKKNLPEEELGKKLKNLSVQIGKIVGKLHYNLIVHGDLTTSNFLIQNHEEEDYKIVVIDFGLSSKTNQTSQNEDKAVDLYVLERALLSTHSQQAELIFKNILAGYETECGSNKKQILDRLEVVRQRGRKRSMVG</sequence>
<dbReference type="GO" id="GO:0004674">
    <property type="term" value="F:protein serine/threonine kinase activity"/>
    <property type="evidence" value="ECO:0007669"/>
    <property type="project" value="UniProtKB-KW"/>
</dbReference>
<dbReference type="InterPro" id="IPR022495">
    <property type="entry name" value="Bud32"/>
</dbReference>
<dbReference type="InterPro" id="IPR000719">
    <property type="entry name" value="Prot_kinase_dom"/>
</dbReference>
<dbReference type="SMART" id="SM00220">
    <property type="entry name" value="S_TKc"/>
    <property type="match status" value="1"/>
</dbReference>
<dbReference type="InterPro" id="IPR008266">
    <property type="entry name" value="Tyr_kinase_AS"/>
</dbReference>
<comment type="catalytic activity">
    <reaction evidence="9">
        <text>L-threonyl-[protein] + ATP = O-phospho-L-threonyl-[protein] + ADP + H(+)</text>
        <dbReference type="Rhea" id="RHEA:46608"/>
        <dbReference type="Rhea" id="RHEA-COMP:11060"/>
        <dbReference type="Rhea" id="RHEA-COMP:11605"/>
        <dbReference type="ChEBI" id="CHEBI:15378"/>
        <dbReference type="ChEBI" id="CHEBI:30013"/>
        <dbReference type="ChEBI" id="CHEBI:30616"/>
        <dbReference type="ChEBI" id="CHEBI:61977"/>
        <dbReference type="ChEBI" id="CHEBI:456216"/>
        <dbReference type="EC" id="2.7.11.1"/>
    </reaction>
</comment>
<dbReference type="PROSITE" id="PS00109">
    <property type="entry name" value="PROTEIN_KINASE_TYR"/>
    <property type="match status" value="1"/>
</dbReference>
<comment type="caution">
    <text evidence="12">The sequence shown here is derived from an EMBL/GenBank/DDBJ whole genome shotgun (WGS) entry which is preliminary data.</text>
</comment>
<keyword evidence="6" id="KW-0547">Nucleotide-binding</keyword>
<dbReference type="EC" id="2.7.11.1" evidence="2"/>
<dbReference type="AlphaFoldDB" id="A0A3M7P710"/>
<evidence type="ECO:0000256" key="3">
    <source>
        <dbReference type="ARBA" id="ARBA00022527"/>
    </source>
</evidence>
<proteinExistence type="inferred from homology"/>
<dbReference type="GO" id="GO:0008033">
    <property type="term" value="P:tRNA processing"/>
    <property type="evidence" value="ECO:0007669"/>
    <property type="project" value="UniProtKB-KW"/>
</dbReference>
<evidence type="ECO:0000313" key="12">
    <source>
        <dbReference type="EMBL" id="RMZ94484.1"/>
    </source>
</evidence>
<comment type="similarity">
    <text evidence="1">Belongs to the protein kinase superfamily. BUD32 family.</text>
</comment>
<dbReference type="PANTHER" id="PTHR12209:SF0">
    <property type="entry name" value="EKC_KEOPS COMPLEX SUBUNIT TP53RK"/>
    <property type="match status" value="1"/>
</dbReference>
<keyword evidence="3" id="KW-0723">Serine/threonine-protein kinase</keyword>
<keyword evidence="13" id="KW-1185">Reference proteome</keyword>
<reference evidence="12 13" key="1">
    <citation type="journal article" date="2018" name="Sci. Rep.">
        <title>Genomic signatures of local adaptation to the degree of environmental predictability in rotifers.</title>
        <authorList>
            <person name="Franch-Gras L."/>
            <person name="Hahn C."/>
            <person name="Garcia-Roger E.M."/>
            <person name="Carmona M.J."/>
            <person name="Serra M."/>
            <person name="Gomez A."/>
        </authorList>
    </citation>
    <scope>NUCLEOTIDE SEQUENCE [LARGE SCALE GENOMIC DNA]</scope>
    <source>
        <strain evidence="12">HYR1</strain>
    </source>
</reference>
<dbReference type="Pfam" id="PF00069">
    <property type="entry name" value="Pkinase"/>
    <property type="match status" value="1"/>
</dbReference>
<evidence type="ECO:0000256" key="8">
    <source>
        <dbReference type="ARBA" id="ARBA00022840"/>
    </source>
</evidence>
<keyword evidence="8" id="KW-0067">ATP-binding</keyword>
<evidence type="ECO:0000256" key="7">
    <source>
        <dbReference type="ARBA" id="ARBA00022777"/>
    </source>
</evidence>
<keyword evidence="7 12" id="KW-0418">Kinase</keyword>
<keyword evidence="5" id="KW-0819">tRNA processing</keyword>
<evidence type="ECO:0000259" key="11">
    <source>
        <dbReference type="PROSITE" id="PS50011"/>
    </source>
</evidence>
<dbReference type="FunFam" id="3.30.200.20:FF:000201">
    <property type="entry name" value="TP53-regulating kinase isoform X1"/>
    <property type="match status" value="1"/>
</dbReference>
<dbReference type="InterPro" id="IPR011009">
    <property type="entry name" value="Kinase-like_dom_sf"/>
</dbReference>
<dbReference type="NCBIfam" id="TIGR03724">
    <property type="entry name" value="arch_bud32"/>
    <property type="match status" value="1"/>
</dbReference>
<dbReference type="EMBL" id="REGN01013014">
    <property type="protein sequence ID" value="RMZ94484.1"/>
    <property type="molecule type" value="Genomic_DNA"/>
</dbReference>
<protein>
    <recommendedName>
        <fullName evidence="2">non-specific serine/threonine protein kinase</fullName>
        <ecNumber evidence="2">2.7.11.1</ecNumber>
    </recommendedName>
</protein>
<evidence type="ECO:0000313" key="13">
    <source>
        <dbReference type="Proteomes" id="UP000276133"/>
    </source>
</evidence>
<dbReference type="Gene3D" id="1.10.510.10">
    <property type="entry name" value="Transferase(Phosphotransferase) domain 1"/>
    <property type="match status" value="1"/>
</dbReference>
<feature type="domain" description="Protein kinase" evidence="11">
    <location>
        <begin position="18"/>
        <end position="248"/>
    </location>
</feature>
<evidence type="ECO:0000256" key="2">
    <source>
        <dbReference type="ARBA" id="ARBA00012513"/>
    </source>
</evidence>
<accession>A0A3M7P710</accession>
<comment type="catalytic activity">
    <reaction evidence="10">
        <text>L-seryl-[protein] + ATP = O-phospho-L-seryl-[protein] + ADP + H(+)</text>
        <dbReference type="Rhea" id="RHEA:17989"/>
        <dbReference type="Rhea" id="RHEA-COMP:9863"/>
        <dbReference type="Rhea" id="RHEA-COMP:11604"/>
        <dbReference type="ChEBI" id="CHEBI:15378"/>
        <dbReference type="ChEBI" id="CHEBI:29999"/>
        <dbReference type="ChEBI" id="CHEBI:30616"/>
        <dbReference type="ChEBI" id="CHEBI:83421"/>
        <dbReference type="ChEBI" id="CHEBI:456216"/>
        <dbReference type="EC" id="2.7.11.1"/>
    </reaction>
</comment>
<dbReference type="PROSITE" id="PS50011">
    <property type="entry name" value="PROTEIN_KINASE_DOM"/>
    <property type="match status" value="1"/>
</dbReference>
<dbReference type="GO" id="GO:0005829">
    <property type="term" value="C:cytosol"/>
    <property type="evidence" value="ECO:0007669"/>
    <property type="project" value="TreeGrafter"/>
</dbReference>
<dbReference type="SUPFAM" id="SSF56112">
    <property type="entry name" value="Protein kinase-like (PK-like)"/>
    <property type="match status" value="1"/>
</dbReference>
<evidence type="ECO:0000256" key="9">
    <source>
        <dbReference type="ARBA" id="ARBA00047899"/>
    </source>
</evidence>
<dbReference type="Proteomes" id="UP000276133">
    <property type="component" value="Unassembled WGS sequence"/>
</dbReference>
<evidence type="ECO:0000256" key="6">
    <source>
        <dbReference type="ARBA" id="ARBA00022741"/>
    </source>
</evidence>
<dbReference type="PANTHER" id="PTHR12209">
    <property type="entry name" value="NON-SPECIFIC SERINE/THREONINE PROTEIN KINASE"/>
    <property type="match status" value="1"/>
</dbReference>
<dbReference type="STRING" id="10195.A0A3M7P710"/>
<organism evidence="12 13">
    <name type="scientific">Brachionus plicatilis</name>
    <name type="common">Marine rotifer</name>
    <name type="synonym">Brachionus muelleri</name>
    <dbReference type="NCBI Taxonomy" id="10195"/>
    <lineage>
        <taxon>Eukaryota</taxon>
        <taxon>Metazoa</taxon>
        <taxon>Spiralia</taxon>
        <taxon>Gnathifera</taxon>
        <taxon>Rotifera</taxon>
        <taxon>Eurotatoria</taxon>
        <taxon>Monogononta</taxon>
        <taxon>Pseudotrocha</taxon>
        <taxon>Ploima</taxon>
        <taxon>Brachionidae</taxon>
        <taxon>Brachionus</taxon>
    </lineage>
</organism>